<dbReference type="OrthoDB" id="2438412at2759"/>
<gene>
    <name evidence="3" type="ORF">BCR41DRAFT_346732</name>
</gene>
<feature type="region of interest" description="Disordered" evidence="1">
    <location>
        <begin position="123"/>
        <end position="243"/>
    </location>
</feature>
<feature type="compositionally biased region" description="Low complexity" evidence="1">
    <location>
        <begin position="39"/>
        <end position="50"/>
    </location>
</feature>
<comment type="caution">
    <text evidence="3">The sequence shown here is derived from an EMBL/GenBank/DDBJ whole genome shotgun (WGS) entry which is preliminary data.</text>
</comment>
<evidence type="ECO:0000313" key="3">
    <source>
        <dbReference type="EMBL" id="ORZ27393.1"/>
    </source>
</evidence>
<sequence>MSIFNRHRAMLGALLIFCIGSLLTMSVHHPVSTHISDNSSSSGSSSSSSSNIKENIGWTVVKSPSGSSSSSLHDPIQEDKLGTGAPGTDLENNSELDKAPIDYSSMSVDALKRLLRGTIMETTENLLDPDRPIRPRSPDYPSRPQLSQEEEAIEEELQQESEIDYEEGELEQSDSSTGDEGQEEYLEETEEDQGEVADGIEEGLEDGITDDTDSLQDEEEAELESAIPDPQYEGSDPKSTNEKHLLSDFDVNNVLSSTDSYLLFIPSGKTIEAQFFSLITSLWIARHSNRTLIIPPPMMAPPSLNHIYPFFAGPKGRKRQRWSTLFDLRVISNLQPIVLIDNTRPVLQTPFTAEMAQEEETPTVNHQSVPYESPEDAVELDGTIDATTIKCHGPPTSSSWKALDFAGRHFLNRYNLVANFEVLDDSYWNLKPEAIQRNWQARLQSQPNSFDMDGRHQQLACISGADLIGMEDPAMEQMIWQEIGLQIPYAAGIRQLGFQSVAQALRGIEKDGKSRGYIGVHIDKLPSEESCRLKTTPSWASSCQWTVNQIAKRIALLQRTEAGPRPVVVTTTETDPDVLTRIDQQPGWFRISEEDNVDGLFDMSNDDLGGYAAAVARSHVIANSAVFVGSRESATSVHVAFRIKNEGRFKQTIPRWELY</sequence>
<keyword evidence="4" id="KW-1185">Reference proteome</keyword>
<dbReference type="InParanoid" id="A0A1Y2H0Z1"/>
<dbReference type="GeneID" id="33564794"/>
<evidence type="ECO:0008006" key="5">
    <source>
        <dbReference type="Google" id="ProtNLM"/>
    </source>
</evidence>
<feature type="region of interest" description="Disordered" evidence="1">
    <location>
        <begin position="60"/>
        <end position="98"/>
    </location>
</feature>
<accession>A0A1Y2H0Z1</accession>
<feature type="chain" id="PRO_5013367942" description="GDP-fucose protein O-fucosyltransferase-domain-containing protein" evidence="2">
    <location>
        <begin position="25"/>
        <end position="659"/>
    </location>
</feature>
<reference evidence="3 4" key="1">
    <citation type="submission" date="2016-07" db="EMBL/GenBank/DDBJ databases">
        <title>Pervasive Adenine N6-methylation of Active Genes in Fungi.</title>
        <authorList>
            <consortium name="DOE Joint Genome Institute"/>
            <person name="Mondo S.J."/>
            <person name="Dannebaum R.O."/>
            <person name="Kuo R.C."/>
            <person name="Labutti K."/>
            <person name="Haridas S."/>
            <person name="Kuo A."/>
            <person name="Salamov A."/>
            <person name="Ahrendt S.R."/>
            <person name="Lipzen A."/>
            <person name="Sullivan W."/>
            <person name="Andreopoulos W.B."/>
            <person name="Clum A."/>
            <person name="Lindquist E."/>
            <person name="Daum C."/>
            <person name="Ramamoorthy G.K."/>
            <person name="Gryganskyi A."/>
            <person name="Culley D."/>
            <person name="Magnuson J.K."/>
            <person name="James T.Y."/>
            <person name="O'Malley M.A."/>
            <person name="Stajich J.E."/>
            <person name="Spatafora J.W."/>
            <person name="Visel A."/>
            <person name="Grigoriev I.V."/>
        </authorList>
    </citation>
    <scope>NUCLEOTIDE SEQUENCE [LARGE SCALE GENOMIC DNA]</scope>
    <source>
        <strain evidence="3 4">NRRL 3116</strain>
    </source>
</reference>
<feature type="compositionally biased region" description="Basic and acidic residues" evidence="1">
    <location>
        <begin position="128"/>
        <end position="137"/>
    </location>
</feature>
<name>A0A1Y2H0Z1_9FUNG</name>
<proteinExistence type="predicted"/>
<feature type="compositionally biased region" description="Acidic residues" evidence="1">
    <location>
        <begin position="180"/>
        <end position="223"/>
    </location>
</feature>
<protein>
    <recommendedName>
        <fullName evidence="5">GDP-fucose protein O-fucosyltransferase-domain-containing protein</fullName>
    </recommendedName>
</protein>
<organism evidence="3 4">
    <name type="scientific">Lobosporangium transversale</name>
    <dbReference type="NCBI Taxonomy" id="64571"/>
    <lineage>
        <taxon>Eukaryota</taxon>
        <taxon>Fungi</taxon>
        <taxon>Fungi incertae sedis</taxon>
        <taxon>Mucoromycota</taxon>
        <taxon>Mortierellomycotina</taxon>
        <taxon>Mortierellomycetes</taxon>
        <taxon>Mortierellales</taxon>
        <taxon>Mortierellaceae</taxon>
        <taxon>Lobosporangium</taxon>
    </lineage>
</organism>
<evidence type="ECO:0000313" key="4">
    <source>
        <dbReference type="Proteomes" id="UP000193648"/>
    </source>
</evidence>
<feature type="signal peptide" evidence="2">
    <location>
        <begin position="1"/>
        <end position="24"/>
    </location>
</feature>
<dbReference type="EMBL" id="MCFF01000004">
    <property type="protein sequence ID" value="ORZ27393.1"/>
    <property type="molecule type" value="Genomic_DNA"/>
</dbReference>
<feature type="compositionally biased region" description="Acidic residues" evidence="1">
    <location>
        <begin position="148"/>
        <end position="172"/>
    </location>
</feature>
<feature type="region of interest" description="Disordered" evidence="1">
    <location>
        <begin position="32"/>
        <end position="51"/>
    </location>
</feature>
<evidence type="ECO:0000256" key="1">
    <source>
        <dbReference type="SAM" id="MobiDB-lite"/>
    </source>
</evidence>
<dbReference type="AlphaFoldDB" id="A0A1Y2H0Z1"/>
<keyword evidence="2" id="KW-0732">Signal</keyword>
<dbReference type="RefSeq" id="XP_021885120.1">
    <property type="nucleotide sequence ID" value="XM_022022950.1"/>
</dbReference>
<evidence type="ECO:0000256" key="2">
    <source>
        <dbReference type="SAM" id="SignalP"/>
    </source>
</evidence>
<dbReference type="Proteomes" id="UP000193648">
    <property type="component" value="Unassembled WGS sequence"/>
</dbReference>